<sequence length="320" mass="34272">MAQLDWYIRANLKPRHLQLLVALDDLRNLGKVAASLNISQPAVSLALGELEKGLGIRLFDRTARGVNPNIYGECLIRQARVVLGSLAQARDELRALLSGASGKTTLGALPAMAPAVVPKALALLKQRTPGTTVLVHEGAMETLLPELRRGAIDLIVGRLLSHRQSSDDLSEKPLFEGSSTVVVGAAHPLARRKRLRWSDLSAFPWVLPPVGSLPREPLESALQQHGVAIPSNTIETLSTHVILTYLQSSDALGILSKVVADHYRDLGLLAVLPLELPDVLRPIGLTWRRDAALSPATIQMMQAIEAVSAAAPGALPGLQA</sequence>
<gene>
    <name evidence="6" type="ORF">FHW18_005067</name>
</gene>
<dbReference type="GO" id="GO:0003677">
    <property type="term" value="F:DNA binding"/>
    <property type="evidence" value="ECO:0007669"/>
    <property type="project" value="UniProtKB-KW"/>
</dbReference>
<evidence type="ECO:0000256" key="4">
    <source>
        <dbReference type="ARBA" id="ARBA00023163"/>
    </source>
</evidence>
<dbReference type="InterPro" id="IPR005119">
    <property type="entry name" value="LysR_subst-bd"/>
</dbReference>
<evidence type="ECO:0000256" key="2">
    <source>
        <dbReference type="ARBA" id="ARBA00023015"/>
    </source>
</evidence>
<name>A0A7Y9J0D9_9BURK</name>
<comment type="similarity">
    <text evidence="1">Belongs to the LysR transcriptional regulatory family.</text>
</comment>
<comment type="caution">
    <text evidence="6">The sequence shown here is derived from an EMBL/GenBank/DDBJ whole genome shotgun (WGS) entry which is preliminary data.</text>
</comment>
<dbReference type="Gene3D" id="1.10.10.10">
    <property type="entry name" value="Winged helix-like DNA-binding domain superfamily/Winged helix DNA-binding domain"/>
    <property type="match status" value="1"/>
</dbReference>
<protein>
    <submittedName>
        <fullName evidence="6">DNA-binding transcriptional LysR family regulator</fullName>
    </submittedName>
</protein>
<keyword evidence="4" id="KW-0804">Transcription</keyword>
<dbReference type="PRINTS" id="PR00039">
    <property type="entry name" value="HTHLYSR"/>
</dbReference>
<dbReference type="PANTHER" id="PTHR30419">
    <property type="entry name" value="HTH-TYPE TRANSCRIPTIONAL REGULATOR YBHD"/>
    <property type="match status" value="1"/>
</dbReference>
<evidence type="ECO:0000313" key="6">
    <source>
        <dbReference type="EMBL" id="NYE85748.1"/>
    </source>
</evidence>
<dbReference type="GO" id="GO:0003700">
    <property type="term" value="F:DNA-binding transcription factor activity"/>
    <property type="evidence" value="ECO:0007669"/>
    <property type="project" value="InterPro"/>
</dbReference>
<evidence type="ECO:0000259" key="5">
    <source>
        <dbReference type="PROSITE" id="PS50931"/>
    </source>
</evidence>
<dbReference type="SUPFAM" id="SSF53850">
    <property type="entry name" value="Periplasmic binding protein-like II"/>
    <property type="match status" value="1"/>
</dbReference>
<dbReference type="EMBL" id="JACBYR010000003">
    <property type="protein sequence ID" value="NYE85748.1"/>
    <property type="molecule type" value="Genomic_DNA"/>
</dbReference>
<dbReference type="AlphaFoldDB" id="A0A7Y9J0D9"/>
<dbReference type="RefSeq" id="WP_179590111.1">
    <property type="nucleotide sequence ID" value="NZ_JACBYR010000003.1"/>
</dbReference>
<dbReference type="Proteomes" id="UP000542125">
    <property type="component" value="Unassembled WGS sequence"/>
</dbReference>
<evidence type="ECO:0000256" key="1">
    <source>
        <dbReference type="ARBA" id="ARBA00009437"/>
    </source>
</evidence>
<dbReference type="InterPro" id="IPR036388">
    <property type="entry name" value="WH-like_DNA-bd_sf"/>
</dbReference>
<reference evidence="6 7" key="1">
    <citation type="submission" date="2020-07" db="EMBL/GenBank/DDBJ databases">
        <title>Genomic Encyclopedia of Type Strains, Phase IV (KMG-V): Genome sequencing to study the core and pangenomes of soil and plant-associated prokaryotes.</title>
        <authorList>
            <person name="Whitman W."/>
        </authorList>
    </citation>
    <scope>NUCLEOTIDE SEQUENCE [LARGE SCALE GENOMIC DNA]</scope>
    <source>
        <strain evidence="6 7">SAS40</strain>
    </source>
</reference>
<evidence type="ECO:0000313" key="7">
    <source>
        <dbReference type="Proteomes" id="UP000542125"/>
    </source>
</evidence>
<organism evidence="6 7">
    <name type="scientific">Pigmentiphaga litoralis</name>
    <dbReference type="NCBI Taxonomy" id="516702"/>
    <lineage>
        <taxon>Bacteria</taxon>
        <taxon>Pseudomonadati</taxon>
        <taxon>Pseudomonadota</taxon>
        <taxon>Betaproteobacteria</taxon>
        <taxon>Burkholderiales</taxon>
        <taxon>Alcaligenaceae</taxon>
        <taxon>Pigmentiphaga</taxon>
    </lineage>
</organism>
<proteinExistence type="inferred from homology"/>
<dbReference type="PROSITE" id="PS50931">
    <property type="entry name" value="HTH_LYSR"/>
    <property type="match status" value="1"/>
</dbReference>
<dbReference type="SUPFAM" id="SSF46785">
    <property type="entry name" value="Winged helix' DNA-binding domain"/>
    <property type="match status" value="1"/>
</dbReference>
<dbReference type="InterPro" id="IPR036390">
    <property type="entry name" value="WH_DNA-bd_sf"/>
</dbReference>
<keyword evidence="3 6" id="KW-0238">DNA-binding</keyword>
<feature type="domain" description="HTH lysR-type" evidence="5">
    <location>
        <begin position="12"/>
        <end position="69"/>
    </location>
</feature>
<dbReference type="Pfam" id="PF03466">
    <property type="entry name" value="LysR_substrate"/>
    <property type="match status" value="1"/>
</dbReference>
<keyword evidence="2" id="KW-0805">Transcription regulation</keyword>
<dbReference type="Gene3D" id="3.40.190.10">
    <property type="entry name" value="Periplasmic binding protein-like II"/>
    <property type="match status" value="2"/>
</dbReference>
<keyword evidence="7" id="KW-1185">Reference proteome</keyword>
<dbReference type="GO" id="GO:0005829">
    <property type="term" value="C:cytosol"/>
    <property type="evidence" value="ECO:0007669"/>
    <property type="project" value="TreeGrafter"/>
</dbReference>
<dbReference type="Pfam" id="PF00126">
    <property type="entry name" value="HTH_1"/>
    <property type="match status" value="1"/>
</dbReference>
<dbReference type="PANTHER" id="PTHR30419:SF8">
    <property type="entry name" value="NITROGEN ASSIMILATION TRANSCRIPTIONAL ACTIVATOR-RELATED"/>
    <property type="match status" value="1"/>
</dbReference>
<dbReference type="InterPro" id="IPR050950">
    <property type="entry name" value="HTH-type_LysR_regulators"/>
</dbReference>
<accession>A0A7Y9J0D9</accession>
<dbReference type="InterPro" id="IPR000847">
    <property type="entry name" value="LysR_HTH_N"/>
</dbReference>
<evidence type="ECO:0000256" key="3">
    <source>
        <dbReference type="ARBA" id="ARBA00023125"/>
    </source>
</evidence>